<feature type="domain" description="Globin" evidence="7">
    <location>
        <begin position="76"/>
        <end position="224"/>
    </location>
</feature>
<dbReference type="InterPro" id="IPR009050">
    <property type="entry name" value="Globin-like_sf"/>
</dbReference>
<dbReference type="PANTHER" id="PTHR47217:SF1">
    <property type="entry name" value="GLOBIN-LIKE PROTEIN"/>
    <property type="match status" value="1"/>
</dbReference>
<dbReference type="EMBL" id="HACA01016001">
    <property type="protein sequence ID" value="CDW33362.1"/>
    <property type="molecule type" value="Transcribed_RNA"/>
</dbReference>
<protein>
    <submittedName>
        <fullName evidence="8">Cytoglobin1like [Saccoglossus kowalevskii]</fullName>
    </submittedName>
</protein>
<dbReference type="GO" id="GO:0020037">
    <property type="term" value="F:heme binding"/>
    <property type="evidence" value="ECO:0007669"/>
    <property type="project" value="InterPro"/>
</dbReference>
<dbReference type="InterPro" id="IPR044399">
    <property type="entry name" value="Mb-like_M"/>
</dbReference>
<keyword evidence="4" id="KW-0479">Metal-binding</keyword>
<dbReference type="PANTHER" id="PTHR47217">
    <property type="entry name" value="GLOBIN-LIKE PROTEIN"/>
    <property type="match status" value="1"/>
</dbReference>
<reference evidence="8" key="1">
    <citation type="submission" date="2014-05" db="EMBL/GenBank/DDBJ databases">
        <authorList>
            <person name="Chronopoulou M."/>
        </authorList>
    </citation>
    <scope>NUCLEOTIDE SEQUENCE</scope>
    <source>
        <tissue evidence="8">Whole organism</tissue>
    </source>
</reference>
<evidence type="ECO:0000256" key="1">
    <source>
        <dbReference type="ARBA" id="ARBA00022448"/>
    </source>
</evidence>
<dbReference type="InterPro" id="IPR012292">
    <property type="entry name" value="Globin/Proto"/>
</dbReference>
<accession>A0A0K2U629</accession>
<keyword evidence="3 6" id="KW-0561">Oxygen transport</keyword>
<evidence type="ECO:0000256" key="2">
    <source>
        <dbReference type="ARBA" id="ARBA00022617"/>
    </source>
</evidence>
<evidence type="ECO:0000256" key="6">
    <source>
        <dbReference type="RuleBase" id="RU000356"/>
    </source>
</evidence>
<evidence type="ECO:0000256" key="5">
    <source>
        <dbReference type="ARBA" id="ARBA00023004"/>
    </source>
</evidence>
<name>A0A0K2U629_LEPSM</name>
<sequence length="268" mass="30514">MIPFPILDLVIKNVRSSTSLIPSLSILYAHFLTLKGTSNDMYLSMNFPIININVTFQALRYFCSSFDPESLFKMTLLTKKETFLIRESWKLVTPEMTKHAVGYYIGMFVSYPKWQDRFFRRIKGIPLRDLRNNPILAAHSSQVFSAVSNLLNNLENTEVIVEGVKKIARTHWPLNIRGKELEAGLVLLLDYLEASFPGQISKECGDAWNKMFNAMSGVIVDEQKVLDEEGMDLGGVRYKGNGEEIQNMVDDKTFVDISNKNPCECIIL</sequence>
<dbReference type="InterPro" id="IPR000971">
    <property type="entry name" value="Globin"/>
</dbReference>
<keyword evidence="2 6" id="KW-0349">Heme</keyword>
<dbReference type="SUPFAM" id="SSF46458">
    <property type="entry name" value="Globin-like"/>
    <property type="match status" value="1"/>
</dbReference>
<dbReference type="OrthoDB" id="6334282at2759"/>
<evidence type="ECO:0000259" key="7">
    <source>
        <dbReference type="PROSITE" id="PS01033"/>
    </source>
</evidence>
<evidence type="ECO:0000256" key="3">
    <source>
        <dbReference type="ARBA" id="ARBA00022621"/>
    </source>
</evidence>
<dbReference type="AlphaFoldDB" id="A0A0K2U629"/>
<dbReference type="GO" id="GO:0005344">
    <property type="term" value="F:oxygen carrier activity"/>
    <property type="evidence" value="ECO:0007669"/>
    <property type="project" value="UniProtKB-KW"/>
</dbReference>
<dbReference type="GO" id="GO:0019825">
    <property type="term" value="F:oxygen binding"/>
    <property type="evidence" value="ECO:0007669"/>
    <property type="project" value="InterPro"/>
</dbReference>
<keyword evidence="5" id="KW-0408">Iron</keyword>
<evidence type="ECO:0000313" key="8">
    <source>
        <dbReference type="EMBL" id="CDW33362.1"/>
    </source>
</evidence>
<dbReference type="GO" id="GO:0046872">
    <property type="term" value="F:metal ion binding"/>
    <property type="evidence" value="ECO:0007669"/>
    <property type="project" value="UniProtKB-KW"/>
</dbReference>
<organism evidence="8">
    <name type="scientific">Lepeophtheirus salmonis</name>
    <name type="common">Salmon louse</name>
    <name type="synonym">Caligus salmonis</name>
    <dbReference type="NCBI Taxonomy" id="72036"/>
    <lineage>
        <taxon>Eukaryota</taxon>
        <taxon>Metazoa</taxon>
        <taxon>Ecdysozoa</taxon>
        <taxon>Arthropoda</taxon>
        <taxon>Crustacea</taxon>
        <taxon>Multicrustacea</taxon>
        <taxon>Hexanauplia</taxon>
        <taxon>Copepoda</taxon>
        <taxon>Siphonostomatoida</taxon>
        <taxon>Caligidae</taxon>
        <taxon>Lepeophtheirus</taxon>
    </lineage>
</organism>
<dbReference type="Gene3D" id="1.10.490.10">
    <property type="entry name" value="Globins"/>
    <property type="match status" value="1"/>
</dbReference>
<dbReference type="PROSITE" id="PS01033">
    <property type="entry name" value="GLOBIN"/>
    <property type="match status" value="1"/>
</dbReference>
<dbReference type="CDD" id="cd01040">
    <property type="entry name" value="Mb-like"/>
    <property type="match status" value="1"/>
</dbReference>
<keyword evidence="1 6" id="KW-0813">Transport</keyword>
<proteinExistence type="inferred from homology"/>
<dbReference type="Pfam" id="PF00042">
    <property type="entry name" value="Globin"/>
    <property type="match status" value="1"/>
</dbReference>
<comment type="similarity">
    <text evidence="6">Belongs to the globin family.</text>
</comment>
<evidence type="ECO:0000256" key="4">
    <source>
        <dbReference type="ARBA" id="ARBA00022723"/>
    </source>
</evidence>